<dbReference type="PANTHER" id="PTHR11844:SF33">
    <property type="entry name" value="TISSUE INHIBITOR OF METALLOPROTEINASE"/>
    <property type="match status" value="1"/>
</dbReference>
<dbReference type="GO" id="GO:0005615">
    <property type="term" value="C:extracellular space"/>
    <property type="evidence" value="ECO:0007669"/>
    <property type="project" value="TreeGrafter"/>
</dbReference>
<evidence type="ECO:0000256" key="6">
    <source>
        <dbReference type="SAM" id="SignalP"/>
    </source>
</evidence>
<keyword evidence="9" id="KW-1185">Reference proteome</keyword>
<evidence type="ECO:0000313" key="9">
    <source>
        <dbReference type="Proteomes" id="UP001152320"/>
    </source>
</evidence>
<comment type="subcellular location">
    <subcellularLocation>
        <location evidence="1">Secreted</location>
    </subcellularLocation>
</comment>
<reference evidence="8" key="1">
    <citation type="submission" date="2021-10" db="EMBL/GenBank/DDBJ databases">
        <title>Tropical sea cucumber genome reveals ecological adaptation and Cuvierian tubules defense mechanism.</title>
        <authorList>
            <person name="Chen T."/>
        </authorList>
    </citation>
    <scope>NUCLEOTIDE SEQUENCE</scope>
    <source>
        <strain evidence="8">Nanhai2018</strain>
        <tissue evidence="8">Muscle</tissue>
    </source>
</reference>
<accession>A0A9Q1HJF0</accession>
<dbReference type="InterPro" id="IPR001820">
    <property type="entry name" value="TIMP"/>
</dbReference>
<evidence type="ECO:0000256" key="3">
    <source>
        <dbReference type="ARBA" id="ARBA00023157"/>
    </source>
</evidence>
<feature type="domain" description="NTR" evidence="7">
    <location>
        <begin position="24"/>
        <end position="151"/>
    </location>
</feature>
<comment type="caution">
    <text evidence="8">The sequence shown here is derived from an EMBL/GenBank/DDBJ whole genome shotgun (WGS) entry which is preliminary data.</text>
</comment>
<keyword evidence="6" id="KW-0732">Signal</keyword>
<dbReference type="PROSITE" id="PS51257">
    <property type="entry name" value="PROKAR_LIPOPROTEIN"/>
    <property type="match status" value="1"/>
</dbReference>
<sequence>MAKLSATSVAVLIGLMQIAVIFACNCEVKHPQTQFKEANFVVRAKILAKHNDREAGDSSSGLISYLEYEVKIDKIFKGRRYIQSNVVNMLTPDVGSCGITSLKPGTKYLISGSYDADDSAFYLNVCSWVEEWSALTKEQKKGLKSTYRTKCRKCDVPAVSGPELVMMFIDPRAPSNILEQPSQLYSLSGMWASEPGSCTFNPVDSWQFPTLDCETQFTYCMENQREGCGWLINEKYKDCFIDRETAWAKRELRKASQGGSLRGRTMRIGGQRLGCFLDTPEDEFNKCLRREVAKIVTQYLRQD</sequence>
<evidence type="ECO:0000259" key="7">
    <source>
        <dbReference type="PROSITE" id="PS50189"/>
    </source>
</evidence>
<dbReference type="Gene3D" id="2.40.50.120">
    <property type="match status" value="1"/>
</dbReference>
<dbReference type="CDD" id="cd03577">
    <property type="entry name" value="NTR_TIMP_like"/>
    <property type="match status" value="1"/>
</dbReference>
<dbReference type="InterPro" id="IPR001134">
    <property type="entry name" value="Netrin_domain"/>
</dbReference>
<name>A0A9Q1HJF0_HOLLE</name>
<dbReference type="Proteomes" id="UP001152320">
    <property type="component" value="Chromosome 2"/>
</dbReference>
<dbReference type="Pfam" id="PF00965">
    <property type="entry name" value="TIMP"/>
    <property type="match status" value="1"/>
</dbReference>
<feature type="disulfide bond" evidence="5">
    <location>
        <begin position="24"/>
        <end position="97"/>
    </location>
</feature>
<dbReference type="GO" id="GO:0046872">
    <property type="term" value="F:metal ion binding"/>
    <property type="evidence" value="ECO:0007669"/>
    <property type="project" value="UniProtKB-KW"/>
</dbReference>
<evidence type="ECO:0000256" key="5">
    <source>
        <dbReference type="PIRSR" id="PIRSR601820-3"/>
    </source>
</evidence>
<feature type="disulfide bond" evidence="5">
    <location>
        <begin position="26"/>
        <end position="126"/>
    </location>
</feature>
<dbReference type="PANTHER" id="PTHR11844">
    <property type="entry name" value="METALLOPROTEASE INHIBITOR"/>
    <property type="match status" value="1"/>
</dbReference>
<keyword evidence="4" id="KW-0862">Zinc</keyword>
<evidence type="ECO:0000313" key="8">
    <source>
        <dbReference type="EMBL" id="KAJ8047173.1"/>
    </source>
</evidence>
<dbReference type="GO" id="GO:0031012">
    <property type="term" value="C:extracellular matrix"/>
    <property type="evidence" value="ECO:0007669"/>
    <property type="project" value="TreeGrafter"/>
</dbReference>
<dbReference type="GO" id="GO:0002020">
    <property type="term" value="F:protease binding"/>
    <property type="evidence" value="ECO:0007669"/>
    <property type="project" value="TreeGrafter"/>
</dbReference>
<feature type="signal peptide" evidence="6">
    <location>
        <begin position="1"/>
        <end position="23"/>
    </location>
</feature>
<feature type="binding site" evidence="4">
    <location>
        <position position="24"/>
    </location>
    <ligand>
        <name>Zn(2+)</name>
        <dbReference type="ChEBI" id="CHEBI:29105"/>
        <note>ligand shared with metalloproteinase partner</note>
    </ligand>
</feature>
<dbReference type="SMART" id="SM00206">
    <property type="entry name" value="NTR"/>
    <property type="match status" value="1"/>
</dbReference>
<keyword evidence="2" id="KW-0964">Secreted</keyword>
<dbReference type="AlphaFoldDB" id="A0A9Q1HJF0"/>
<keyword evidence="4" id="KW-0479">Metal-binding</keyword>
<protein>
    <submittedName>
        <fullName evidence="8">Metalloproteinase inhibitor 1</fullName>
    </submittedName>
</protein>
<dbReference type="SUPFAM" id="SSF50242">
    <property type="entry name" value="TIMP-like"/>
    <property type="match status" value="1"/>
</dbReference>
<dbReference type="GO" id="GO:0051045">
    <property type="term" value="P:negative regulation of membrane protein ectodomain proteolysis"/>
    <property type="evidence" value="ECO:0007669"/>
    <property type="project" value="TreeGrafter"/>
</dbReference>
<evidence type="ECO:0000256" key="4">
    <source>
        <dbReference type="PIRSR" id="PIRSR601820-1"/>
    </source>
</evidence>
<dbReference type="EMBL" id="JAIZAY010000002">
    <property type="protein sequence ID" value="KAJ8047173.1"/>
    <property type="molecule type" value="Genomic_DNA"/>
</dbReference>
<keyword evidence="3 5" id="KW-1015">Disulfide bond</keyword>
<gene>
    <name evidence="8" type="ORF">HOLleu_06098</name>
</gene>
<dbReference type="PROSITE" id="PS50189">
    <property type="entry name" value="NTR"/>
    <property type="match status" value="1"/>
</dbReference>
<evidence type="ECO:0000256" key="2">
    <source>
        <dbReference type="ARBA" id="ARBA00022525"/>
    </source>
</evidence>
<feature type="chain" id="PRO_5040323881" evidence="6">
    <location>
        <begin position="24"/>
        <end position="303"/>
    </location>
</feature>
<evidence type="ECO:0000256" key="1">
    <source>
        <dbReference type="ARBA" id="ARBA00004613"/>
    </source>
</evidence>
<dbReference type="GO" id="GO:0008191">
    <property type="term" value="F:metalloendopeptidase inhibitor activity"/>
    <property type="evidence" value="ECO:0007669"/>
    <property type="project" value="InterPro"/>
</dbReference>
<proteinExistence type="predicted"/>
<organism evidence="8 9">
    <name type="scientific">Holothuria leucospilota</name>
    <name type="common">Black long sea cucumber</name>
    <name type="synonym">Mertensiothuria leucospilota</name>
    <dbReference type="NCBI Taxonomy" id="206669"/>
    <lineage>
        <taxon>Eukaryota</taxon>
        <taxon>Metazoa</taxon>
        <taxon>Echinodermata</taxon>
        <taxon>Eleutherozoa</taxon>
        <taxon>Echinozoa</taxon>
        <taxon>Holothuroidea</taxon>
        <taxon>Aspidochirotacea</taxon>
        <taxon>Aspidochirotida</taxon>
        <taxon>Holothuriidae</taxon>
        <taxon>Holothuria</taxon>
    </lineage>
</organism>
<dbReference type="InterPro" id="IPR008993">
    <property type="entry name" value="TIMP-like_OB-fold"/>
</dbReference>
<dbReference type="OrthoDB" id="6049783at2759"/>